<name>A0A8F2DA87_9CAUD</name>
<dbReference type="GeneID" id="80020489"/>
<proteinExistence type="predicted"/>
<keyword evidence="2" id="KW-1185">Reference proteome</keyword>
<sequence length="69" mass="7340">MDEYEWDECDHPKVGTISAGDHRTGPHASVRCCSTPACIGRASRYVHARTGVPAQPLLTYAAARAGSPS</sequence>
<protein>
    <submittedName>
        <fullName evidence="1">Uncharacterized protein</fullName>
    </submittedName>
</protein>
<evidence type="ECO:0000313" key="2">
    <source>
        <dbReference type="Proteomes" id="UP000683422"/>
    </source>
</evidence>
<evidence type="ECO:0000313" key="1">
    <source>
        <dbReference type="EMBL" id="QWS68194.1"/>
    </source>
</evidence>
<organism evidence="1 2">
    <name type="scientific">Gordonia phage VanLee</name>
    <dbReference type="NCBI Taxonomy" id="2845816"/>
    <lineage>
        <taxon>Viruses</taxon>
        <taxon>Duplodnaviria</taxon>
        <taxon>Heunggongvirae</taxon>
        <taxon>Uroviricota</taxon>
        <taxon>Caudoviricetes</taxon>
        <taxon>Kruegerviridae</taxon>
        <taxon>Vanleevirus</taxon>
        <taxon>Vanleevirus vanlee</taxon>
    </lineage>
</organism>
<accession>A0A8F2DA87</accession>
<dbReference type="RefSeq" id="YP_010755818.1">
    <property type="nucleotide sequence ID" value="NC_073474.1"/>
</dbReference>
<reference evidence="1" key="1">
    <citation type="submission" date="2021-04" db="EMBL/GenBank/DDBJ databases">
        <authorList>
            <person name="Barnhill K.B."/>
            <person name="Biggs A.M."/>
            <person name="Bland J."/>
            <person name="Choudhary H.M."/>
            <person name="Crogan R.E."/>
            <person name="Finocchiaro A.B."/>
            <person name="Franco V."/>
            <person name="Fuller T.A."/>
            <person name="Hanwacker C.G."/>
            <person name="Howard Z.E."/>
            <person name="Iqbal M."/>
            <person name="Mathew A.M."/>
            <person name="Miller S."/>
            <person name="Padhye S."/>
            <person name="Rainey E."/>
            <person name="Rodriguez A."/>
            <person name="Stewart E."/>
            <person name="Otero L.A."/>
            <person name="Chase M.A."/>
            <person name="Pollenz R.S."/>
            <person name="Garlena R.A."/>
            <person name="Russell D.A."/>
            <person name="Jacobs-Sera D."/>
            <person name="Hatfull G.F."/>
        </authorList>
    </citation>
    <scope>NUCLEOTIDE SEQUENCE</scope>
</reference>
<dbReference type="KEGG" id="vg:80020489"/>
<dbReference type="Proteomes" id="UP000683422">
    <property type="component" value="Segment"/>
</dbReference>
<gene>
    <name evidence="1" type="primary">77</name>
    <name evidence="1" type="ORF">SEA_VANLEE_77</name>
</gene>
<dbReference type="EMBL" id="MZ028627">
    <property type="protein sequence ID" value="QWS68194.1"/>
    <property type="molecule type" value="Genomic_DNA"/>
</dbReference>